<organism evidence="1">
    <name type="scientific">Anguilla anguilla</name>
    <name type="common">European freshwater eel</name>
    <name type="synonym">Muraena anguilla</name>
    <dbReference type="NCBI Taxonomy" id="7936"/>
    <lineage>
        <taxon>Eukaryota</taxon>
        <taxon>Metazoa</taxon>
        <taxon>Chordata</taxon>
        <taxon>Craniata</taxon>
        <taxon>Vertebrata</taxon>
        <taxon>Euteleostomi</taxon>
        <taxon>Actinopterygii</taxon>
        <taxon>Neopterygii</taxon>
        <taxon>Teleostei</taxon>
        <taxon>Anguilliformes</taxon>
        <taxon>Anguillidae</taxon>
        <taxon>Anguilla</taxon>
    </lineage>
</organism>
<dbReference type="AlphaFoldDB" id="A0A0E9TLX5"/>
<evidence type="ECO:0000313" key="1">
    <source>
        <dbReference type="EMBL" id="JAH54462.1"/>
    </source>
</evidence>
<name>A0A0E9TLX5_ANGAN</name>
<proteinExistence type="predicted"/>
<dbReference type="EMBL" id="GBXM01060223">
    <property type="protein sequence ID" value="JAH48354.1"/>
    <property type="molecule type" value="Transcribed_RNA"/>
</dbReference>
<reference evidence="1" key="2">
    <citation type="journal article" date="2015" name="Fish Shellfish Immunol.">
        <title>Early steps in the European eel (Anguilla anguilla)-Vibrio vulnificus interaction in the gills: Role of the RtxA13 toxin.</title>
        <authorList>
            <person name="Callol A."/>
            <person name="Pajuelo D."/>
            <person name="Ebbesson L."/>
            <person name="Teles M."/>
            <person name="MacKenzie S."/>
            <person name="Amaro C."/>
        </authorList>
    </citation>
    <scope>NUCLEOTIDE SEQUENCE</scope>
</reference>
<sequence>MRKRASVKSLWARHCTAVLMCTFNGWQPFMGQSNSLWP</sequence>
<dbReference type="EMBL" id="GBXM01054115">
    <property type="protein sequence ID" value="JAH54462.1"/>
    <property type="molecule type" value="Transcribed_RNA"/>
</dbReference>
<accession>A0A0E9TLX5</accession>
<reference evidence="1" key="1">
    <citation type="submission" date="2014-11" db="EMBL/GenBank/DDBJ databases">
        <authorList>
            <person name="Amaro Gonzalez C."/>
        </authorList>
    </citation>
    <scope>NUCLEOTIDE SEQUENCE</scope>
</reference>
<dbReference type="EMBL" id="GBXM01058192">
    <property type="protein sequence ID" value="JAH50385.1"/>
    <property type="molecule type" value="Transcribed_RNA"/>
</dbReference>
<protein>
    <submittedName>
        <fullName evidence="1">Uncharacterized protein</fullName>
    </submittedName>
</protein>